<dbReference type="AlphaFoldDB" id="A0A1I7XVI8"/>
<feature type="compositionally biased region" description="Basic and acidic residues" evidence="1">
    <location>
        <begin position="456"/>
        <end position="473"/>
    </location>
</feature>
<organism evidence="2 3">
    <name type="scientific">Steinernema glaseri</name>
    <dbReference type="NCBI Taxonomy" id="37863"/>
    <lineage>
        <taxon>Eukaryota</taxon>
        <taxon>Metazoa</taxon>
        <taxon>Ecdysozoa</taxon>
        <taxon>Nematoda</taxon>
        <taxon>Chromadorea</taxon>
        <taxon>Rhabditida</taxon>
        <taxon>Tylenchina</taxon>
        <taxon>Panagrolaimomorpha</taxon>
        <taxon>Strongyloidoidea</taxon>
        <taxon>Steinernematidae</taxon>
        <taxon>Steinernema</taxon>
    </lineage>
</organism>
<dbReference type="WBParaSite" id="L893_g10027.t1">
    <property type="protein sequence ID" value="L893_g10027.t1"/>
    <property type="gene ID" value="L893_g10027"/>
</dbReference>
<keyword evidence="2" id="KW-1185">Reference proteome</keyword>
<dbReference type="Proteomes" id="UP000095287">
    <property type="component" value="Unplaced"/>
</dbReference>
<protein>
    <submittedName>
        <fullName evidence="3">F-box domain-containing protein</fullName>
    </submittedName>
</protein>
<evidence type="ECO:0000313" key="2">
    <source>
        <dbReference type="Proteomes" id="UP000095287"/>
    </source>
</evidence>
<reference evidence="3" key="1">
    <citation type="submission" date="2016-11" db="UniProtKB">
        <authorList>
            <consortium name="WormBaseParasite"/>
        </authorList>
    </citation>
    <scope>IDENTIFICATION</scope>
</reference>
<feature type="region of interest" description="Disordered" evidence="1">
    <location>
        <begin position="437"/>
        <end position="495"/>
    </location>
</feature>
<evidence type="ECO:0000256" key="1">
    <source>
        <dbReference type="SAM" id="MobiDB-lite"/>
    </source>
</evidence>
<proteinExistence type="predicted"/>
<name>A0A1I7XVI8_9BILA</name>
<sequence length="729" mass="83593">MDSVPTAFVDALCAKLKTEDLGKLRKIGRRWTSIVETHCRRRRELTLYLNAPGDKTEVWIKIFKALDVVHHASLSKYDRIQNIWMGYYSSEAMFEKIPMERFRTKLLPVLASLADDYVFHMNALRQYPENLTDGIFSSLRGRARVIKTRYVGGKCVEFIARQITLGRLEHLELLGEEWPDSMKATLKSFLRSPNFVTLDLWETNLKKETNLTVDLDMLIIMVQRFFKGDLCEGTELEGYPSEEMRDLHCRSLRGKTLPLLDGLSTRPETFRTEYRLIQLTQGRIFELKYDVANKTCDQYDKEGLVLHLMAHRLEANNGVRARRLCRCALRLRRRRRRKKEFTVRLQVNPEVPTLINGTILLLAWSRTGVIGVSHIHRALLPVEGDPRAQEQRHQQEAQFEARFLIQRRPGLDVVLALQSVISSHLWVATAPFSVPTPNSLSDDGVRARHVPGRSVRHAEEKGPRDPPADKEQVDVDGGDPLQQKARVHRPSTEDSSSIYRRIASLSSHDRIRCIWMGYAPTWPTLPDQLPLERFRTEALPALNSLADSYRFDIKPSHSYPEHLTDSFFSGLCAPAQSIQTGYLGEKCVESIERQISFGQLEDLKLCGEEVWPDRTKVTIMAFLNSPYFLSLDIYHSNLTVDLDMLLCIVQRFFKGLLRKGTRLQGKPSGEMKNLHRALLYGGALPRSLPQPSATRKYRNSLAKMTWTRPGPGRLRAAFSDTDVDIYLKL</sequence>
<accession>A0A1I7XVI8</accession>
<evidence type="ECO:0000313" key="3">
    <source>
        <dbReference type="WBParaSite" id="L893_g10027.t1"/>
    </source>
</evidence>